<dbReference type="KEGG" id="spoa:EQM13_08965"/>
<evidence type="ECO:0000256" key="2">
    <source>
        <dbReference type="ARBA" id="ARBA00007441"/>
    </source>
</evidence>
<evidence type="ECO:0000256" key="4">
    <source>
        <dbReference type="ARBA" id="ARBA00022679"/>
    </source>
</evidence>
<dbReference type="AlphaFoldDB" id="A0A410QD10"/>
<evidence type="ECO:0000256" key="3">
    <source>
        <dbReference type="ARBA" id="ARBA00022576"/>
    </source>
</evidence>
<dbReference type="InterPro" id="IPR004839">
    <property type="entry name" value="Aminotransferase_I/II_large"/>
</dbReference>
<dbReference type="Gene3D" id="3.90.1150.10">
    <property type="entry name" value="Aspartate Aminotransferase, domain 1"/>
    <property type="match status" value="1"/>
</dbReference>
<protein>
    <recommendedName>
        <fullName evidence="6">Aminotransferase</fullName>
        <ecNumber evidence="6">2.6.1.-</ecNumber>
    </recommendedName>
</protein>
<dbReference type="RefSeq" id="WP_071138672.1">
    <property type="nucleotide sequence ID" value="NZ_CP035282.1"/>
</dbReference>
<dbReference type="Pfam" id="PF00155">
    <property type="entry name" value="Aminotran_1_2"/>
    <property type="match status" value="1"/>
</dbReference>
<dbReference type="PANTHER" id="PTHR46383:SF1">
    <property type="entry name" value="ASPARTATE AMINOTRANSFERASE"/>
    <property type="match status" value="1"/>
</dbReference>
<dbReference type="PANTHER" id="PTHR46383">
    <property type="entry name" value="ASPARTATE AMINOTRANSFERASE"/>
    <property type="match status" value="1"/>
</dbReference>
<evidence type="ECO:0000313" key="8">
    <source>
        <dbReference type="EMBL" id="QAT61708.1"/>
    </source>
</evidence>
<reference evidence="9" key="1">
    <citation type="submission" date="2019-01" db="EMBL/GenBank/DDBJ databases">
        <title>Draft genomes of a novel of Sporanaerobacter strains.</title>
        <authorList>
            <person name="Ma S."/>
        </authorList>
    </citation>
    <scope>NUCLEOTIDE SEQUENCE [LARGE SCALE GENOMIC DNA]</scope>
    <source>
        <strain evidence="9">NJN-17</strain>
    </source>
</reference>
<gene>
    <name evidence="8" type="ORF">EQM13_08965</name>
</gene>
<dbReference type="GO" id="GO:0006520">
    <property type="term" value="P:amino acid metabolic process"/>
    <property type="evidence" value="ECO:0007669"/>
    <property type="project" value="InterPro"/>
</dbReference>
<keyword evidence="5" id="KW-0663">Pyridoxal phosphate</keyword>
<dbReference type="InterPro" id="IPR015422">
    <property type="entry name" value="PyrdxlP-dep_Trfase_small"/>
</dbReference>
<dbReference type="InterPro" id="IPR050596">
    <property type="entry name" value="AspAT/PAT-like"/>
</dbReference>
<organism evidence="8 9">
    <name type="scientific">Acidilutibacter cellobiosedens</name>
    <dbReference type="NCBI Taxonomy" id="2507161"/>
    <lineage>
        <taxon>Bacteria</taxon>
        <taxon>Bacillati</taxon>
        <taxon>Bacillota</taxon>
        <taxon>Tissierellia</taxon>
        <taxon>Tissierellales</taxon>
        <taxon>Acidilutibacteraceae</taxon>
        <taxon>Acidilutibacter</taxon>
    </lineage>
</organism>
<dbReference type="CDD" id="cd00609">
    <property type="entry name" value="AAT_like"/>
    <property type="match status" value="1"/>
</dbReference>
<dbReference type="PROSITE" id="PS00105">
    <property type="entry name" value="AA_TRANSFER_CLASS_1"/>
    <property type="match status" value="1"/>
</dbReference>
<comment type="cofactor">
    <cofactor evidence="1 6">
        <name>pyridoxal 5'-phosphate</name>
        <dbReference type="ChEBI" id="CHEBI:597326"/>
    </cofactor>
</comment>
<comment type="similarity">
    <text evidence="2 6">Belongs to the class-I pyridoxal-phosphate-dependent aminotransferase family.</text>
</comment>
<evidence type="ECO:0000256" key="6">
    <source>
        <dbReference type="RuleBase" id="RU000481"/>
    </source>
</evidence>
<dbReference type="PRINTS" id="PR00753">
    <property type="entry name" value="ACCSYNTHASE"/>
</dbReference>
<dbReference type="NCBIfam" id="NF005744">
    <property type="entry name" value="PRK07568.1"/>
    <property type="match status" value="1"/>
</dbReference>
<proteinExistence type="inferred from homology"/>
<sequence length="399" mass="45661">MHFSKRIISMQQSPIRKLAPIAQEARKKGKKVYHLNIGQPDIKTPDEFFDAIKNYREEVLSYELSTGMPELIKSFIEYYKKHNIYFDEDEILITNGGSEALIFSLMAICDDGEEILIPEPFYTNYNGFSTMTGVKVIPITTKAEDGFHLPDKSEIIKLISSKTRGILLSNPGNPTGTVYTEKEIYMLRDIAKEYNLYIVADEVYREFIYDGLKHISFCYLDDIKDNVILVDSISKRYSACGARIGCVASKNKKLIKEILKLCQGRLCVATLEQVGACNLINVSERYFEETKNEYVRRRDTVYNALKEMKGVICEKPHGAFYVMAKLPVKNAEDFIIWLLTDFSIDNETVMMAPAEGFYATKGLGIDEVRISYCLNVKDLERAMYILNEALKVYPDKKIL</sequence>
<dbReference type="InterPro" id="IPR015424">
    <property type="entry name" value="PyrdxlP-dep_Trfase"/>
</dbReference>
<dbReference type="GO" id="GO:0030170">
    <property type="term" value="F:pyridoxal phosphate binding"/>
    <property type="evidence" value="ECO:0007669"/>
    <property type="project" value="InterPro"/>
</dbReference>
<dbReference type="InterPro" id="IPR004838">
    <property type="entry name" value="NHTrfase_class1_PyrdxlP-BS"/>
</dbReference>
<keyword evidence="4 6" id="KW-0808">Transferase</keyword>
<evidence type="ECO:0000259" key="7">
    <source>
        <dbReference type="Pfam" id="PF00155"/>
    </source>
</evidence>
<evidence type="ECO:0000313" key="9">
    <source>
        <dbReference type="Proteomes" id="UP000287969"/>
    </source>
</evidence>
<dbReference type="OrthoDB" id="9802328at2"/>
<evidence type="ECO:0000256" key="5">
    <source>
        <dbReference type="ARBA" id="ARBA00022898"/>
    </source>
</evidence>
<dbReference type="InterPro" id="IPR015421">
    <property type="entry name" value="PyrdxlP-dep_Trfase_major"/>
</dbReference>
<evidence type="ECO:0000256" key="1">
    <source>
        <dbReference type="ARBA" id="ARBA00001933"/>
    </source>
</evidence>
<dbReference type="EC" id="2.6.1.-" evidence="6"/>
<dbReference type="Proteomes" id="UP000287969">
    <property type="component" value="Chromosome"/>
</dbReference>
<keyword evidence="3 6" id="KW-0032">Aminotransferase</keyword>
<name>A0A410QD10_9FIRM</name>
<dbReference type="Gene3D" id="3.40.640.10">
    <property type="entry name" value="Type I PLP-dependent aspartate aminotransferase-like (Major domain)"/>
    <property type="match status" value="1"/>
</dbReference>
<dbReference type="SUPFAM" id="SSF53383">
    <property type="entry name" value="PLP-dependent transferases"/>
    <property type="match status" value="1"/>
</dbReference>
<dbReference type="GO" id="GO:0008483">
    <property type="term" value="F:transaminase activity"/>
    <property type="evidence" value="ECO:0007669"/>
    <property type="project" value="UniProtKB-KW"/>
</dbReference>
<keyword evidence="9" id="KW-1185">Reference proteome</keyword>
<accession>A0A410QD10</accession>
<dbReference type="EMBL" id="CP035282">
    <property type="protein sequence ID" value="QAT61708.1"/>
    <property type="molecule type" value="Genomic_DNA"/>
</dbReference>
<feature type="domain" description="Aminotransferase class I/classII large" evidence="7">
    <location>
        <begin position="31"/>
        <end position="383"/>
    </location>
</feature>